<dbReference type="PANTHER" id="PTHR47882">
    <property type="entry name" value="BIOGENESIS OF LYSOSOME-RELATED ORGANELLES COMPLEX 1 SUBUNIT 2"/>
    <property type="match status" value="1"/>
</dbReference>
<dbReference type="InterPro" id="IPR019269">
    <property type="entry name" value="BLOC1_su2"/>
</dbReference>
<dbReference type="AlphaFoldDB" id="A0A0D3E0Y8"/>
<proteinExistence type="inferred from homology"/>
<dbReference type="Pfam" id="PF10046">
    <property type="entry name" value="BLOC1_2"/>
    <property type="match status" value="1"/>
</dbReference>
<evidence type="ECO:0008006" key="4">
    <source>
        <dbReference type="Google" id="ProtNLM"/>
    </source>
</evidence>
<organism evidence="2 3">
    <name type="scientific">Brassica oleracea var. oleracea</name>
    <dbReference type="NCBI Taxonomy" id="109376"/>
    <lineage>
        <taxon>Eukaryota</taxon>
        <taxon>Viridiplantae</taxon>
        <taxon>Streptophyta</taxon>
        <taxon>Embryophyta</taxon>
        <taxon>Tracheophyta</taxon>
        <taxon>Spermatophyta</taxon>
        <taxon>Magnoliopsida</taxon>
        <taxon>eudicotyledons</taxon>
        <taxon>Gunneridae</taxon>
        <taxon>Pentapetalae</taxon>
        <taxon>rosids</taxon>
        <taxon>malvids</taxon>
        <taxon>Brassicales</taxon>
        <taxon>Brassicaceae</taxon>
        <taxon>Brassiceae</taxon>
        <taxon>Brassica</taxon>
    </lineage>
</organism>
<keyword evidence="3" id="KW-1185">Reference proteome</keyword>
<dbReference type="Gene3D" id="2.20.25.10">
    <property type="match status" value="1"/>
</dbReference>
<dbReference type="eggNOG" id="KOG0909">
    <property type="taxonomic scope" value="Eukaryota"/>
</dbReference>
<evidence type="ECO:0000313" key="3">
    <source>
        <dbReference type="Proteomes" id="UP000032141"/>
    </source>
</evidence>
<dbReference type="EnsemblPlants" id="Bo9g009930.1">
    <property type="protein sequence ID" value="Bo9g009930.1"/>
    <property type="gene ID" value="Bo9g009930"/>
</dbReference>
<evidence type="ECO:0000256" key="1">
    <source>
        <dbReference type="ARBA" id="ARBA00008468"/>
    </source>
</evidence>
<dbReference type="STRING" id="109376.A0A0D3E0Y8"/>
<dbReference type="OMA" id="CPAITRF"/>
<dbReference type="HOGENOM" id="CLU_1295990_0_0_1"/>
<protein>
    <recommendedName>
        <fullName evidence="4">Biogenesis of lysosome-related organelles complex 1 subunit 2</fullName>
    </recommendedName>
</protein>
<reference evidence="2 3" key="1">
    <citation type="journal article" date="2014" name="Genome Biol.">
        <title>Transcriptome and methylome profiling reveals relics of genome dominance in the mesopolyploid Brassica oleracea.</title>
        <authorList>
            <person name="Parkin I.A."/>
            <person name="Koh C."/>
            <person name="Tang H."/>
            <person name="Robinson S.J."/>
            <person name="Kagale S."/>
            <person name="Clarke W.E."/>
            <person name="Town C.D."/>
            <person name="Nixon J."/>
            <person name="Krishnakumar V."/>
            <person name="Bidwell S.L."/>
            <person name="Denoeud F."/>
            <person name="Belcram H."/>
            <person name="Links M.G."/>
            <person name="Just J."/>
            <person name="Clarke C."/>
            <person name="Bender T."/>
            <person name="Huebert T."/>
            <person name="Mason A.S."/>
            <person name="Pires J.C."/>
            <person name="Barker G."/>
            <person name="Moore J."/>
            <person name="Walley P.G."/>
            <person name="Manoli S."/>
            <person name="Batley J."/>
            <person name="Edwards D."/>
            <person name="Nelson M.N."/>
            <person name="Wang X."/>
            <person name="Paterson A.H."/>
            <person name="King G."/>
            <person name="Bancroft I."/>
            <person name="Chalhoub B."/>
            <person name="Sharpe A.G."/>
        </authorList>
    </citation>
    <scope>NUCLEOTIDE SEQUENCE</scope>
    <source>
        <strain evidence="2 3">cv. TO1000</strain>
    </source>
</reference>
<reference evidence="2" key="2">
    <citation type="submission" date="2015-03" db="UniProtKB">
        <authorList>
            <consortium name="EnsemblPlants"/>
        </authorList>
    </citation>
    <scope>IDENTIFICATION</scope>
</reference>
<sequence length="213" mass="23770">MQDGSMNLLVTTGVKNHRPGEGNPLPSELAYGANRVELYRCNFCPAITRFPWHNDPLKRSHETVSSSSTTTEEPFLCVREEASLSMADTRGDDLAESLQNLFTSVSSMVKSELQGTNNQLDLLEKMNLRVAAEYDDLGDVAAGLRVFAEQMKSKSGGLDEFVGQMDAIEKQVSEFEAVISVLDRYVSVLESKVRAECRNHQHQHRRSNETVTE</sequence>
<dbReference type="Proteomes" id="UP000032141">
    <property type="component" value="Chromosome C9"/>
</dbReference>
<evidence type="ECO:0000313" key="2">
    <source>
        <dbReference type="EnsemblPlants" id="Bo9g009930.1"/>
    </source>
</evidence>
<name>A0A0D3E0Y8_BRAOL</name>
<dbReference type="PANTHER" id="PTHR47882:SF1">
    <property type="entry name" value="BIOGENESIS OF LYSOSOME-RELATED ORGANELLES COMPLEX 1 SUBUNIT 2"/>
    <property type="match status" value="1"/>
</dbReference>
<dbReference type="Gramene" id="Bo9g009930.1">
    <property type="protein sequence ID" value="Bo9g009930.1"/>
    <property type="gene ID" value="Bo9g009930"/>
</dbReference>
<accession>A0A0D3E0Y8</accession>
<dbReference type="eggNOG" id="KOG4254">
    <property type="taxonomic scope" value="Eukaryota"/>
</dbReference>
<comment type="similarity">
    <text evidence="1">Belongs to the BLOC1S2 family.</text>
</comment>